<dbReference type="AlphaFoldDB" id="D2R554"/>
<protein>
    <submittedName>
        <fullName evidence="2">Uncharacterized protein</fullName>
    </submittedName>
</protein>
<dbReference type="KEGG" id="psl:Psta_4369"/>
<keyword evidence="1" id="KW-0472">Membrane</keyword>
<dbReference type="EMBL" id="CP001848">
    <property type="protein sequence ID" value="ADB19016.1"/>
    <property type="molecule type" value="Genomic_DNA"/>
</dbReference>
<evidence type="ECO:0000313" key="3">
    <source>
        <dbReference type="Proteomes" id="UP000001887"/>
    </source>
</evidence>
<gene>
    <name evidence="2" type="ordered locus">Psta_4369</name>
</gene>
<proteinExistence type="predicted"/>
<keyword evidence="1" id="KW-0812">Transmembrane</keyword>
<dbReference type="Proteomes" id="UP000001887">
    <property type="component" value="Chromosome"/>
</dbReference>
<keyword evidence="3" id="KW-1185">Reference proteome</keyword>
<dbReference type="HOGENOM" id="CLU_1420298_0_0_0"/>
<organism evidence="2 3">
    <name type="scientific">Pirellula staleyi (strain ATCC 27377 / DSM 6068 / ICPB 4128)</name>
    <name type="common">Pirella staleyi</name>
    <dbReference type="NCBI Taxonomy" id="530564"/>
    <lineage>
        <taxon>Bacteria</taxon>
        <taxon>Pseudomonadati</taxon>
        <taxon>Planctomycetota</taxon>
        <taxon>Planctomycetia</taxon>
        <taxon>Pirellulales</taxon>
        <taxon>Pirellulaceae</taxon>
        <taxon>Pirellula</taxon>
    </lineage>
</organism>
<dbReference type="OrthoDB" id="285824at2"/>
<reference evidence="2 3" key="1">
    <citation type="journal article" date="2009" name="Stand. Genomic Sci.">
        <title>Complete genome sequence of Pirellula staleyi type strain (ATCC 27377).</title>
        <authorList>
            <person name="Clum A."/>
            <person name="Tindall B.J."/>
            <person name="Sikorski J."/>
            <person name="Ivanova N."/>
            <person name="Mavrommatis K."/>
            <person name="Lucas S."/>
            <person name="Glavina del Rio T."/>
            <person name="Nolan M."/>
            <person name="Chen F."/>
            <person name="Tice H."/>
            <person name="Pitluck S."/>
            <person name="Cheng J.F."/>
            <person name="Chertkov O."/>
            <person name="Brettin T."/>
            <person name="Han C."/>
            <person name="Detter J.C."/>
            <person name="Kuske C."/>
            <person name="Bruce D."/>
            <person name="Goodwin L."/>
            <person name="Ovchinikova G."/>
            <person name="Pati A."/>
            <person name="Mikhailova N."/>
            <person name="Chen A."/>
            <person name="Palaniappan K."/>
            <person name="Land M."/>
            <person name="Hauser L."/>
            <person name="Chang Y.J."/>
            <person name="Jeffries C.D."/>
            <person name="Chain P."/>
            <person name="Rohde M."/>
            <person name="Goker M."/>
            <person name="Bristow J."/>
            <person name="Eisen J.A."/>
            <person name="Markowitz V."/>
            <person name="Hugenholtz P."/>
            <person name="Kyrpides N.C."/>
            <person name="Klenk H.P."/>
            <person name="Lapidus A."/>
        </authorList>
    </citation>
    <scope>NUCLEOTIDE SEQUENCE [LARGE SCALE GENOMIC DNA]</scope>
    <source>
        <strain evidence="3">ATCC 27377 / DSM 6068 / ICPB 4128</strain>
    </source>
</reference>
<accession>D2R554</accession>
<feature type="transmembrane region" description="Helical" evidence="1">
    <location>
        <begin position="21"/>
        <end position="44"/>
    </location>
</feature>
<evidence type="ECO:0000313" key="2">
    <source>
        <dbReference type="EMBL" id="ADB19016.1"/>
    </source>
</evidence>
<evidence type="ECO:0000256" key="1">
    <source>
        <dbReference type="SAM" id="Phobius"/>
    </source>
</evidence>
<sequence>MNAPAEPVQKSSSAATARRRSILLTLLAGIAMGTITTIIVLRWLTADPTPVLTPAAFDAAWEHWRAHPIENYSIRIRVTGTQEGVYEVDVRDGKAVAAQRNGEPLLQRRTFETWSIGGMLSTIARDVENDLAWREGKAKPGTPRLLLRAEFHPEYSYPITYRRIQFGSTVEVAWHVESFQLTTEDHPKSSE</sequence>
<keyword evidence="1" id="KW-1133">Transmembrane helix</keyword>
<name>D2R554_PIRSD</name>